<evidence type="ECO:0000313" key="2">
    <source>
        <dbReference type="EMBL" id="GJJ76431.1"/>
    </source>
</evidence>
<dbReference type="AlphaFoldDB" id="A0A9P3HH05"/>
<protein>
    <submittedName>
        <fullName evidence="2">Uncharacterized protein</fullName>
    </submittedName>
</protein>
<sequence length="905" mass="101538">MSDTSDQTHVEDGYQAKNINLRSGRESSMSFHSDKISHDNTDLIGKLFLMARGVCPIDSDNKMSKGNGFIRTMIANITDSGPHPIVAEAVSQDFLGTREYPDIAECAVRYHSVPKPGGIEIMTLSSLPECGEIKLEDDKKSLSAVFNRTEYWLPMNDVSQEELYCLVHSASLRVPRLSIDISTYGSFYAVNMDGGVGQGTIVAKTMERAFFQLCAMAFGRDAHSGALFEPKRGQLADYKNPVLEEAKLLKEDAQYAAARCQYISARPYPTLIYNTPFSLPAPGWLDIWPKLEFPKSYVRVTWRLVLVDLFGRSAFYDVPVTNVEAEAEILLRPYKALMESVRKHGAEWIDSEPDLCKVNMYAKIFHLLSRARSSSGFRNFDIPFNIAESPKSFSATVVERADFFSPSPLEIDSLGQELESALTLAVVNNPDDLTRAAQYRRLGMSCLRLNKLDKATLHFLQAAKMCAACLQHRLSDPKSSRAIEAEYAKEGIRDNFVSVLETIYQMPTDWVFQRDVSKRPPWWKALQDQFGDALCIIATVLEDHFFLSMGERLAQSAAPLVVHVLLVQLAHEMLAEFEELQDLDGIRWICEFMAQLYGGMEKRGIAVSTRYSESSEYRWPSIELASLALKRRLFDDTHPTDPFTVLERVLQGDTAGSFSFNKEIQQQGKSSDTTRSPALDAVCDTLSSSQHISPDGKVMQAERTMDFYFIQGDIAASLACALVLANDEEYAKVSTFSDRARFWTKARVVAEYASAQQSLMGAKQLIQGVRSTLDENNYQTSLIGHKAALLYYLTKAHDLLDHSRRPFPRAPEILRGLVYSTMASVHEAWFDSKTASRWTVAAGSRGEVAGSWSDDLGARMYAQEWLLDAKSQKKESALKCTKEWQDMVKAMTELSRVPLNKDSEP</sequence>
<dbReference type="Proteomes" id="UP000827284">
    <property type="component" value="Unassembled WGS sequence"/>
</dbReference>
<reference evidence="2" key="2">
    <citation type="journal article" date="2022" name="Microbiol. Resour. Announc.">
        <title>Whole-Genome Sequence of Entomortierella parvispora E1425, a Mucoromycotan Fungus Associated with Burkholderiaceae-Related Endosymbiotic Bacteria.</title>
        <authorList>
            <person name="Herlambang A."/>
            <person name="Guo Y."/>
            <person name="Takashima Y."/>
            <person name="Narisawa K."/>
            <person name="Ohta H."/>
            <person name="Nishizawa T."/>
        </authorList>
    </citation>
    <scope>NUCLEOTIDE SEQUENCE</scope>
    <source>
        <strain evidence="2">E1425</strain>
    </source>
</reference>
<dbReference type="OrthoDB" id="2359579at2759"/>
<comment type="caution">
    <text evidence="2">The sequence shown here is derived from an EMBL/GenBank/DDBJ whole genome shotgun (WGS) entry which is preliminary data.</text>
</comment>
<feature type="region of interest" description="Disordered" evidence="1">
    <location>
        <begin position="1"/>
        <end position="21"/>
    </location>
</feature>
<evidence type="ECO:0000256" key="1">
    <source>
        <dbReference type="SAM" id="MobiDB-lite"/>
    </source>
</evidence>
<feature type="compositionally biased region" description="Basic and acidic residues" evidence="1">
    <location>
        <begin position="1"/>
        <end position="14"/>
    </location>
</feature>
<evidence type="ECO:0000313" key="3">
    <source>
        <dbReference type="Proteomes" id="UP000827284"/>
    </source>
</evidence>
<organism evidence="2 3">
    <name type="scientific">Entomortierella parvispora</name>
    <dbReference type="NCBI Taxonomy" id="205924"/>
    <lineage>
        <taxon>Eukaryota</taxon>
        <taxon>Fungi</taxon>
        <taxon>Fungi incertae sedis</taxon>
        <taxon>Mucoromycota</taxon>
        <taxon>Mortierellomycotina</taxon>
        <taxon>Mortierellomycetes</taxon>
        <taxon>Mortierellales</taxon>
        <taxon>Mortierellaceae</taxon>
        <taxon>Entomortierella</taxon>
    </lineage>
</organism>
<gene>
    <name evidence="2" type="ORF">EMPS_08790</name>
</gene>
<dbReference type="EMBL" id="BQFW01000012">
    <property type="protein sequence ID" value="GJJ76431.1"/>
    <property type="molecule type" value="Genomic_DNA"/>
</dbReference>
<proteinExistence type="predicted"/>
<name>A0A9P3HH05_9FUNG</name>
<accession>A0A9P3HH05</accession>
<keyword evidence="3" id="KW-1185">Reference proteome</keyword>
<reference evidence="2" key="1">
    <citation type="submission" date="2021-11" db="EMBL/GenBank/DDBJ databases">
        <authorList>
            <person name="Herlambang A."/>
            <person name="Guo Y."/>
            <person name="Takashima Y."/>
            <person name="Nishizawa T."/>
        </authorList>
    </citation>
    <scope>NUCLEOTIDE SEQUENCE</scope>
    <source>
        <strain evidence="2">E1425</strain>
    </source>
</reference>